<dbReference type="RefSeq" id="WP_331294286.1">
    <property type="nucleotide sequence ID" value="NZ_MLBR01000033.1"/>
</dbReference>
<accession>A0ABU7THD8</accession>
<proteinExistence type="predicted"/>
<feature type="chain" id="PRO_5045176562" evidence="2">
    <location>
        <begin position="22"/>
        <end position="101"/>
    </location>
</feature>
<reference evidence="3 4" key="1">
    <citation type="journal article" date="2012" name="Genet. Mol. Biol.">
        <title>Analysis of 16S rRNA and mxaF genes revealing insights into Methylobacterium niche-specific plant association.</title>
        <authorList>
            <person name="Dourado M.N."/>
            <person name="Andreote F.D."/>
            <person name="Dini-Andreote F."/>
            <person name="Conti R."/>
            <person name="Araujo J.M."/>
            <person name="Araujo W.L."/>
        </authorList>
    </citation>
    <scope>NUCLEOTIDE SEQUENCE [LARGE SCALE GENOMIC DNA]</scope>
    <source>
        <strain evidence="3 4">TC3-10</strain>
    </source>
</reference>
<keyword evidence="4" id="KW-1185">Reference proteome</keyword>
<evidence type="ECO:0000256" key="1">
    <source>
        <dbReference type="SAM" id="MobiDB-lite"/>
    </source>
</evidence>
<dbReference type="EMBL" id="MLCA01000001">
    <property type="protein sequence ID" value="MEE7489194.1"/>
    <property type="molecule type" value="Genomic_DNA"/>
</dbReference>
<sequence length="101" mass="10055">MAILRPALLLGLLLGAAPALAQSPAPGAGPGPAAAPTGPIVGGRRVTPMGQTKAPGNAAVTGLPQPVNQAEMIKAQKAAEARSKAWDSKMRHTMGSICHGC</sequence>
<feature type="region of interest" description="Disordered" evidence="1">
    <location>
        <begin position="21"/>
        <end position="42"/>
    </location>
</feature>
<protein>
    <submittedName>
        <fullName evidence="3">Uncharacterized protein</fullName>
    </submittedName>
</protein>
<dbReference type="Proteomes" id="UP001355206">
    <property type="component" value="Unassembled WGS sequence"/>
</dbReference>
<keyword evidence="2" id="KW-0732">Signal</keyword>
<comment type="caution">
    <text evidence="3">The sequence shown here is derived from an EMBL/GenBank/DDBJ whole genome shotgun (WGS) entry which is preliminary data.</text>
</comment>
<organism evidence="3 4">
    <name type="scientific">Methylobacterium oryzae</name>
    <dbReference type="NCBI Taxonomy" id="334852"/>
    <lineage>
        <taxon>Bacteria</taxon>
        <taxon>Pseudomonadati</taxon>
        <taxon>Pseudomonadota</taxon>
        <taxon>Alphaproteobacteria</taxon>
        <taxon>Hyphomicrobiales</taxon>
        <taxon>Methylobacteriaceae</taxon>
        <taxon>Methylobacterium</taxon>
    </lineage>
</organism>
<feature type="signal peptide" evidence="2">
    <location>
        <begin position="1"/>
        <end position="21"/>
    </location>
</feature>
<evidence type="ECO:0000256" key="2">
    <source>
        <dbReference type="SAM" id="SignalP"/>
    </source>
</evidence>
<evidence type="ECO:0000313" key="3">
    <source>
        <dbReference type="EMBL" id="MEE7489194.1"/>
    </source>
</evidence>
<evidence type="ECO:0000313" key="4">
    <source>
        <dbReference type="Proteomes" id="UP001355206"/>
    </source>
</evidence>
<gene>
    <name evidence="3" type="ORF">MOTC310_01340</name>
</gene>
<name>A0ABU7THD8_9HYPH</name>